<keyword evidence="4 10" id="KW-1133">Transmembrane helix</keyword>
<evidence type="ECO:0000256" key="8">
    <source>
        <dbReference type="ARBA" id="ARBA00029829"/>
    </source>
</evidence>
<dbReference type="PANTHER" id="PTHR37461">
    <property type="entry name" value="ANTI-SIGMA-K FACTOR RSKA"/>
    <property type="match status" value="1"/>
</dbReference>
<name>A0A7X6KZ81_9NOCA</name>
<feature type="transmembrane region" description="Helical" evidence="10">
    <location>
        <begin position="99"/>
        <end position="120"/>
    </location>
</feature>
<dbReference type="RefSeq" id="WP_062977810.1">
    <property type="nucleotide sequence ID" value="NZ_JAAXOS010000001.1"/>
</dbReference>
<dbReference type="GO" id="GO:0005886">
    <property type="term" value="C:plasma membrane"/>
    <property type="evidence" value="ECO:0007669"/>
    <property type="project" value="UniProtKB-SubCell"/>
</dbReference>
<protein>
    <recommendedName>
        <fullName evidence="9">Regulator of SigK</fullName>
    </recommendedName>
    <alternativeName>
        <fullName evidence="8">Sigma-K anti-sigma factor RskA</fullName>
    </alternativeName>
</protein>
<dbReference type="InterPro" id="IPR018764">
    <property type="entry name" value="RskA_C"/>
</dbReference>
<dbReference type="Proteomes" id="UP000540698">
    <property type="component" value="Unassembled WGS sequence"/>
</dbReference>
<evidence type="ECO:0000256" key="3">
    <source>
        <dbReference type="ARBA" id="ARBA00022692"/>
    </source>
</evidence>
<evidence type="ECO:0000256" key="9">
    <source>
        <dbReference type="ARBA" id="ARBA00030803"/>
    </source>
</evidence>
<dbReference type="AlphaFoldDB" id="A0A7X6KZ81"/>
<evidence type="ECO:0000256" key="10">
    <source>
        <dbReference type="SAM" id="Phobius"/>
    </source>
</evidence>
<dbReference type="PANTHER" id="PTHR37461:SF1">
    <property type="entry name" value="ANTI-SIGMA-K FACTOR RSKA"/>
    <property type="match status" value="1"/>
</dbReference>
<comment type="caution">
    <text evidence="13">The sequence shown here is derived from an EMBL/GenBank/DDBJ whole genome shotgun (WGS) entry which is preliminary data.</text>
</comment>
<evidence type="ECO:0000313" key="14">
    <source>
        <dbReference type="Proteomes" id="UP000540698"/>
    </source>
</evidence>
<dbReference type="InterPro" id="IPR041916">
    <property type="entry name" value="Anti_sigma_zinc_sf"/>
</dbReference>
<dbReference type="Pfam" id="PF10099">
    <property type="entry name" value="RskA_C"/>
    <property type="match status" value="1"/>
</dbReference>
<evidence type="ECO:0000256" key="6">
    <source>
        <dbReference type="ARBA" id="ARBA00023136"/>
    </source>
</evidence>
<evidence type="ECO:0000259" key="12">
    <source>
        <dbReference type="Pfam" id="PF22618"/>
    </source>
</evidence>
<evidence type="ECO:0000256" key="7">
    <source>
        <dbReference type="ARBA" id="ARBA00023163"/>
    </source>
</evidence>
<comment type="subcellular location">
    <subcellularLocation>
        <location evidence="1">Cell membrane</location>
        <topology evidence="1">Single-pass membrane protein</topology>
    </subcellularLocation>
</comment>
<keyword evidence="14" id="KW-1185">Reference proteome</keyword>
<dbReference type="Pfam" id="PF22618">
    <property type="entry name" value="RskA_N"/>
    <property type="match status" value="1"/>
</dbReference>
<proteinExistence type="predicted"/>
<evidence type="ECO:0000256" key="4">
    <source>
        <dbReference type="ARBA" id="ARBA00022989"/>
    </source>
</evidence>
<sequence length="241" mass="24634">MTGTETSRADLLDLAYPFAMDAVAEIERRRIENRLAKTDSGTAAAFAAAVHGIRETLAALSATAAVNPPPTLESKILAAIDDSRPGARRRREILARRRLAQLVVAAAVAVAAGAGAVVVAERIAGSHAAAVTADQVSRQPDARSRVIELSVGGRLTVSTSDRLGAVAVTFDAVPAPPPGRAYQLWVVTPAGTPRSAGVLTGVPQAGVTTGFDPADVVAVTIEPAKGSPRPTSPQIATVTLG</sequence>
<reference evidence="13 14" key="1">
    <citation type="submission" date="2020-04" db="EMBL/GenBank/DDBJ databases">
        <title>MicrobeNet Type strains.</title>
        <authorList>
            <person name="Nicholson A.C."/>
        </authorList>
    </citation>
    <scope>NUCLEOTIDE SEQUENCE [LARGE SCALE GENOMIC DNA]</scope>
    <source>
        <strain evidence="13 14">DSM 44956</strain>
    </source>
</reference>
<keyword evidence="2" id="KW-1003">Cell membrane</keyword>
<dbReference type="EMBL" id="JAAXOS010000001">
    <property type="protein sequence ID" value="NKY24815.1"/>
    <property type="molecule type" value="Genomic_DNA"/>
</dbReference>
<dbReference type="Gene3D" id="1.10.10.1320">
    <property type="entry name" value="Anti-sigma factor, zinc-finger domain"/>
    <property type="match status" value="1"/>
</dbReference>
<keyword evidence="7" id="KW-0804">Transcription</keyword>
<organism evidence="13 14">
    <name type="scientific">Nocardia gamkensis</name>
    <dbReference type="NCBI Taxonomy" id="352869"/>
    <lineage>
        <taxon>Bacteria</taxon>
        <taxon>Bacillati</taxon>
        <taxon>Actinomycetota</taxon>
        <taxon>Actinomycetes</taxon>
        <taxon>Mycobacteriales</taxon>
        <taxon>Nocardiaceae</taxon>
        <taxon>Nocardia</taxon>
    </lineage>
</organism>
<evidence type="ECO:0000256" key="1">
    <source>
        <dbReference type="ARBA" id="ARBA00004162"/>
    </source>
</evidence>
<keyword evidence="5" id="KW-0805">Transcription regulation</keyword>
<evidence type="ECO:0000259" key="11">
    <source>
        <dbReference type="Pfam" id="PF10099"/>
    </source>
</evidence>
<evidence type="ECO:0000313" key="13">
    <source>
        <dbReference type="EMBL" id="NKY24815.1"/>
    </source>
</evidence>
<feature type="domain" description="Anti-sigma-K factor RskA N-terminal" evidence="12">
    <location>
        <begin position="11"/>
        <end position="58"/>
    </location>
</feature>
<dbReference type="GO" id="GO:0016989">
    <property type="term" value="F:sigma factor antagonist activity"/>
    <property type="evidence" value="ECO:0007669"/>
    <property type="project" value="TreeGrafter"/>
</dbReference>
<accession>A0A7X6KZ81</accession>
<evidence type="ECO:0000256" key="5">
    <source>
        <dbReference type="ARBA" id="ARBA00023015"/>
    </source>
</evidence>
<keyword evidence="3 10" id="KW-0812">Transmembrane</keyword>
<keyword evidence="6 10" id="KW-0472">Membrane</keyword>
<evidence type="ECO:0000256" key="2">
    <source>
        <dbReference type="ARBA" id="ARBA00022475"/>
    </source>
</evidence>
<feature type="domain" description="Anti-sigma K factor RskA C-terminal" evidence="11">
    <location>
        <begin position="103"/>
        <end position="233"/>
    </location>
</feature>
<dbReference type="GO" id="GO:0006417">
    <property type="term" value="P:regulation of translation"/>
    <property type="evidence" value="ECO:0007669"/>
    <property type="project" value="TreeGrafter"/>
</dbReference>
<dbReference type="InterPro" id="IPR053877">
    <property type="entry name" value="RskA_N"/>
</dbReference>
<gene>
    <name evidence="13" type="ORF">HGB38_00965</name>
</gene>
<dbReference type="InterPro" id="IPR051474">
    <property type="entry name" value="Anti-sigma-K/W_factor"/>
</dbReference>